<evidence type="ECO:0000313" key="1">
    <source>
        <dbReference type="EMBL" id="KAH7979447.1"/>
    </source>
</evidence>
<sequence length="621" mass="64887">MTRRVKCFFPNRRTENWLAFAEKQLGAISLRTSTPQQLSPSTPAFEARFTVDTTDAPRDTPAERGKEAGPGALLPGVLASGAGDAPLKSGLVTHGKEFEHFGAWENATAEVSAVGALRTSSSSDTGSLQVPYQGADSPGHHIGTPPLLALGESFVIAGDCAPTAATVATRGLPIAETTFTIPGVPSVKTATRQPDSPHPSPGNVLATPESPPMSHSMVLREAQRIVQYLEEISTTPLVDTRQPTLVDFTLDSPELEAARAPCRKLFESPEKEAPKDADNSTENWLAFAEEHLCAISLRTSTPQQLSPSALAFEASFTVDTTDAPRDTPAEEGKEAGPGALVPGALVSGAGDAPSSPGLVTHGKALEDFGAWEGATATVSPVGALQTSSSSATGHLQVLYQGADSPGHHIGTPPLLALGESFVIAGDCAPTAATVATRGLPIAETTFTIPAVPSVKTATRQASATGPHATAASHAPVQRPAGRLSMAIKPRAVMVRPSSGTTTAAANTFARDTQCPAGLLSLASKPRAVPVCPSAATKTAADTKFAREAPVRPSATRKGVQQPQGHQNMLEECLLHLLWQSGRQTNQHQLCLNHVGLWDRLQDRLGPRRKTSDQAYEIISGV</sequence>
<accession>A0ACB8DYC2</accession>
<protein>
    <submittedName>
        <fullName evidence="1">Uncharacterized protein</fullName>
    </submittedName>
</protein>
<dbReference type="EMBL" id="CM023470">
    <property type="protein sequence ID" value="KAH7979447.1"/>
    <property type="molecule type" value="Genomic_DNA"/>
</dbReference>
<proteinExistence type="predicted"/>
<keyword evidence="2" id="KW-1185">Reference proteome</keyword>
<organism evidence="1 2">
    <name type="scientific">Dermacentor silvarum</name>
    <name type="common">Tick</name>
    <dbReference type="NCBI Taxonomy" id="543639"/>
    <lineage>
        <taxon>Eukaryota</taxon>
        <taxon>Metazoa</taxon>
        <taxon>Ecdysozoa</taxon>
        <taxon>Arthropoda</taxon>
        <taxon>Chelicerata</taxon>
        <taxon>Arachnida</taxon>
        <taxon>Acari</taxon>
        <taxon>Parasitiformes</taxon>
        <taxon>Ixodida</taxon>
        <taxon>Ixodoidea</taxon>
        <taxon>Ixodidae</taxon>
        <taxon>Rhipicephalinae</taxon>
        <taxon>Dermacentor</taxon>
    </lineage>
</organism>
<name>A0ACB8DYC2_DERSI</name>
<dbReference type="Proteomes" id="UP000821865">
    <property type="component" value="Chromosome 1"/>
</dbReference>
<comment type="caution">
    <text evidence="1">The sequence shown here is derived from an EMBL/GenBank/DDBJ whole genome shotgun (WGS) entry which is preliminary data.</text>
</comment>
<evidence type="ECO:0000313" key="2">
    <source>
        <dbReference type="Proteomes" id="UP000821865"/>
    </source>
</evidence>
<reference evidence="1" key="1">
    <citation type="submission" date="2020-05" db="EMBL/GenBank/DDBJ databases">
        <title>Large-scale comparative analyses of tick genomes elucidate their genetic diversity and vector capacities.</title>
        <authorList>
            <person name="Jia N."/>
            <person name="Wang J."/>
            <person name="Shi W."/>
            <person name="Du L."/>
            <person name="Sun Y."/>
            <person name="Zhan W."/>
            <person name="Jiang J."/>
            <person name="Wang Q."/>
            <person name="Zhang B."/>
            <person name="Ji P."/>
            <person name="Sakyi L.B."/>
            <person name="Cui X."/>
            <person name="Yuan T."/>
            <person name="Jiang B."/>
            <person name="Yang W."/>
            <person name="Lam T.T.-Y."/>
            <person name="Chang Q."/>
            <person name="Ding S."/>
            <person name="Wang X."/>
            <person name="Zhu J."/>
            <person name="Ruan X."/>
            <person name="Zhao L."/>
            <person name="Wei J."/>
            <person name="Que T."/>
            <person name="Du C."/>
            <person name="Cheng J."/>
            <person name="Dai P."/>
            <person name="Han X."/>
            <person name="Huang E."/>
            <person name="Gao Y."/>
            <person name="Liu J."/>
            <person name="Shao H."/>
            <person name="Ye R."/>
            <person name="Li L."/>
            <person name="Wei W."/>
            <person name="Wang X."/>
            <person name="Wang C."/>
            <person name="Yang T."/>
            <person name="Huo Q."/>
            <person name="Li W."/>
            <person name="Guo W."/>
            <person name="Chen H."/>
            <person name="Zhou L."/>
            <person name="Ni X."/>
            <person name="Tian J."/>
            <person name="Zhou Y."/>
            <person name="Sheng Y."/>
            <person name="Liu T."/>
            <person name="Pan Y."/>
            <person name="Xia L."/>
            <person name="Li J."/>
            <person name="Zhao F."/>
            <person name="Cao W."/>
        </authorList>
    </citation>
    <scope>NUCLEOTIDE SEQUENCE</scope>
    <source>
        <strain evidence="1">Dsil-2018</strain>
    </source>
</reference>
<gene>
    <name evidence="1" type="ORF">HPB49_009432</name>
</gene>